<organism evidence="1">
    <name type="scientific">Polaromonas hydrogenivorans</name>
    <dbReference type="NCBI Taxonomy" id="335476"/>
    <lineage>
        <taxon>Bacteria</taxon>
        <taxon>Pseudomonadati</taxon>
        <taxon>Pseudomonadota</taxon>
        <taxon>Betaproteobacteria</taxon>
        <taxon>Burkholderiales</taxon>
        <taxon>Comamonadaceae</taxon>
        <taxon>Polaromonas</taxon>
    </lineage>
</organism>
<dbReference type="RefSeq" id="WP_349280132.1">
    <property type="nucleotide sequence ID" value="NZ_CBCSCU010000031.1"/>
</dbReference>
<sequence>MLYRFKSKNMGDVIMLEPNGRQMLEIIGKTPGPKGIILPEQMPAAVAALEAAIKLEESGDDKDGEGLPEGVGLHQRAKPFLDMLRWNIKVGQEVVWGV</sequence>
<name>A0AAU7LT30_9BURK</name>
<protein>
    <submittedName>
        <fullName evidence="1">DUF1840 domain-containing protein</fullName>
    </submittedName>
</protein>
<dbReference type="Pfam" id="PF08895">
    <property type="entry name" value="DUF1840"/>
    <property type="match status" value="1"/>
</dbReference>
<dbReference type="EMBL" id="CP157675">
    <property type="protein sequence ID" value="XBP70802.1"/>
    <property type="molecule type" value="Genomic_DNA"/>
</dbReference>
<reference evidence="1" key="1">
    <citation type="submission" date="2024-05" db="EMBL/GenBank/DDBJ databases">
        <authorList>
            <person name="Bunk B."/>
            <person name="Swiderski J."/>
            <person name="Sproer C."/>
            <person name="Thiel V."/>
        </authorList>
    </citation>
    <scope>NUCLEOTIDE SEQUENCE</scope>
    <source>
        <strain evidence="1">DSM 17735</strain>
    </source>
</reference>
<accession>A0AAU7LT30</accession>
<proteinExistence type="predicted"/>
<gene>
    <name evidence="1" type="ORF">ABLV49_03045</name>
</gene>
<dbReference type="InterPro" id="IPR014991">
    <property type="entry name" value="DUF1840"/>
</dbReference>
<dbReference type="AlphaFoldDB" id="A0AAU7LT30"/>
<evidence type="ECO:0000313" key="1">
    <source>
        <dbReference type="EMBL" id="XBP70802.1"/>
    </source>
</evidence>